<keyword evidence="4" id="KW-1185">Reference proteome</keyword>
<evidence type="ECO:0000259" key="1">
    <source>
        <dbReference type="Pfam" id="PF01368"/>
    </source>
</evidence>
<dbReference type="EMBL" id="FTPP01000002">
    <property type="protein sequence ID" value="SIT90803.1"/>
    <property type="molecule type" value="Genomic_DNA"/>
</dbReference>
<sequence>MPGYLRLYLQAIPALSFQTALKRLKTLFYCIRSYFFRNSRLISLLISGFITSFMHDINALKELLREPKEVMITTHHKPDADALGSSLGLAGYLKKLGHRVTVITPSDYPSFLAWMEGNDDVLVYSEKNDALVQRIISESQMIFCLDFSNLSRINEMGEYIRNAKGTKVLIDHHLQPEDFADLDFSNPQAAATAELVYDLIKALGDSDKIDTGIGECLYAGIMTDTGSFRHPSTSKNVHLIIADLLHIGVNTSNIHRLIYDSSTELRLRFLGYALKDKLVVLPEYKTAYIAITADELKAYDSKTGDTEGLVNFALSIEGIVFAAVIIDRVQAVKMSFRSVGDFSVNEFARANFNGGGHKNAAGGMSLDTLDSTVAKFESLLPQYKEQLHASC</sequence>
<feature type="domain" description="DHHA1" evidence="2">
    <location>
        <begin position="300"/>
        <end position="371"/>
    </location>
</feature>
<dbReference type="InterPro" id="IPR001667">
    <property type="entry name" value="DDH_dom"/>
</dbReference>
<name>A0A1R3XHF2_9BACT</name>
<dbReference type="Gene3D" id="3.10.310.30">
    <property type="match status" value="1"/>
</dbReference>
<accession>A0A1R3XHF2</accession>
<proteinExistence type="predicted"/>
<dbReference type="PANTHER" id="PTHR47618:SF1">
    <property type="entry name" value="BIFUNCTIONAL OLIGORIBONUCLEASE AND PAP PHOSPHATASE NRNA"/>
    <property type="match status" value="1"/>
</dbReference>
<dbReference type="GO" id="GO:0003676">
    <property type="term" value="F:nucleic acid binding"/>
    <property type="evidence" value="ECO:0007669"/>
    <property type="project" value="InterPro"/>
</dbReference>
<reference evidence="4" key="1">
    <citation type="submission" date="2017-01" db="EMBL/GenBank/DDBJ databases">
        <authorList>
            <person name="Varghese N."/>
            <person name="Submissions S."/>
        </authorList>
    </citation>
    <scope>NUCLEOTIDE SEQUENCE [LARGE SCALE GENOMIC DNA]</scope>
    <source>
        <strain evidence="4">LP100</strain>
    </source>
</reference>
<protein>
    <submittedName>
        <fullName evidence="3">Phosphoesterase RecJ domain-containing protein</fullName>
    </submittedName>
</protein>
<dbReference type="Pfam" id="PF02272">
    <property type="entry name" value="DHHA1"/>
    <property type="match status" value="1"/>
</dbReference>
<dbReference type="PANTHER" id="PTHR47618">
    <property type="entry name" value="BIFUNCTIONAL OLIGORIBONUCLEASE AND PAP PHOSPHATASE NRNA"/>
    <property type="match status" value="1"/>
</dbReference>
<dbReference type="SUPFAM" id="SSF64182">
    <property type="entry name" value="DHH phosphoesterases"/>
    <property type="match status" value="1"/>
</dbReference>
<dbReference type="InterPro" id="IPR038763">
    <property type="entry name" value="DHH_sf"/>
</dbReference>
<evidence type="ECO:0000259" key="2">
    <source>
        <dbReference type="Pfam" id="PF02272"/>
    </source>
</evidence>
<evidence type="ECO:0000313" key="3">
    <source>
        <dbReference type="EMBL" id="SIT90803.1"/>
    </source>
</evidence>
<evidence type="ECO:0000313" key="4">
    <source>
        <dbReference type="Proteomes" id="UP000187181"/>
    </source>
</evidence>
<feature type="domain" description="DDH" evidence="1">
    <location>
        <begin position="70"/>
        <end position="221"/>
    </location>
</feature>
<dbReference type="InterPro" id="IPR051319">
    <property type="entry name" value="Oligoribo/pAp-PDE_c-di-AMP_PDE"/>
</dbReference>
<dbReference type="Proteomes" id="UP000187181">
    <property type="component" value="Unassembled WGS sequence"/>
</dbReference>
<dbReference type="Pfam" id="PF01368">
    <property type="entry name" value="DHH"/>
    <property type="match status" value="1"/>
</dbReference>
<organism evidence="3 4">
    <name type="scientific">Pontibacter indicus</name>
    <dbReference type="NCBI Taxonomy" id="1317125"/>
    <lineage>
        <taxon>Bacteria</taxon>
        <taxon>Pseudomonadati</taxon>
        <taxon>Bacteroidota</taxon>
        <taxon>Cytophagia</taxon>
        <taxon>Cytophagales</taxon>
        <taxon>Hymenobacteraceae</taxon>
        <taxon>Pontibacter</taxon>
    </lineage>
</organism>
<dbReference type="AlphaFoldDB" id="A0A1R3XHF2"/>
<gene>
    <name evidence="3" type="ORF">SAMN05444128_2382</name>
</gene>
<dbReference type="Gene3D" id="3.90.1640.10">
    <property type="entry name" value="inorganic pyrophosphatase (n-terminal core)"/>
    <property type="match status" value="1"/>
</dbReference>
<dbReference type="InterPro" id="IPR003156">
    <property type="entry name" value="DHHA1_dom"/>
</dbReference>
<dbReference type="STRING" id="1317125.SAMN05444128_2382"/>